<dbReference type="AlphaFoldDB" id="A0AAD7J765"/>
<feature type="non-terminal residue" evidence="1">
    <location>
        <position position="1"/>
    </location>
</feature>
<organism evidence="1 2">
    <name type="scientific">Mycena metata</name>
    <dbReference type="NCBI Taxonomy" id="1033252"/>
    <lineage>
        <taxon>Eukaryota</taxon>
        <taxon>Fungi</taxon>
        <taxon>Dikarya</taxon>
        <taxon>Basidiomycota</taxon>
        <taxon>Agaricomycotina</taxon>
        <taxon>Agaricomycetes</taxon>
        <taxon>Agaricomycetidae</taxon>
        <taxon>Agaricales</taxon>
        <taxon>Marasmiineae</taxon>
        <taxon>Mycenaceae</taxon>
        <taxon>Mycena</taxon>
    </lineage>
</organism>
<evidence type="ECO:0000313" key="2">
    <source>
        <dbReference type="Proteomes" id="UP001215598"/>
    </source>
</evidence>
<protein>
    <submittedName>
        <fullName evidence="1">Uncharacterized protein</fullName>
    </submittedName>
</protein>
<dbReference type="Proteomes" id="UP001215598">
    <property type="component" value="Unassembled WGS sequence"/>
</dbReference>
<gene>
    <name evidence="1" type="ORF">B0H16DRAFT_1313847</name>
</gene>
<proteinExistence type="predicted"/>
<comment type="caution">
    <text evidence="1">The sequence shown here is derived from an EMBL/GenBank/DDBJ whole genome shotgun (WGS) entry which is preliminary data.</text>
</comment>
<sequence length="234" mass="27082">SDAVKLSKFPKQQSLRELGQGYYHLVFRYLKALWAAHATLVLDVELEKAGEHSLSGDVQLYSHVWVHGRRHGAATQHRGQSAQYAYIGHRIPVQIQHIFRVEERFTDTQTLTANLAIVCRFQEDPVIFNFPWALWYANPYTSNCTPQLIFRATDIGVQVWQANIFGRSEVIALEQLSGHFVLAQIPVRRRDLWITIAFDHVCRIFASAWDQSEPYCAGCHRIRRNNRVRRIIVT</sequence>
<evidence type="ECO:0000313" key="1">
    <source>
        <dbReference type="EMBL" id="KAJ7758620.1"/>
    </source>
</evidence>
<keyword evidence="2" id="KW-1185">Reference proteome</keyword>
<accession>A0AAD7J765</accession>
<dbReference type="EMBL" id="JARKIB010000041">
    <property type="protein sequence ID" value="KAJ7758620.1"/>
    <property type="molecule type" value="Genomic_DNA"/>
</dbReference>
<name>A0AAD7J765_9AGAR</name>
<reference evidence="1" key="1">
    <citation type="submission" date="2023-03" db="EMBL/GenBank/DDBJ databases">
        <title>Massive genome expansion in bonnet fungi (Mycena s.s.) driven by repeated elements and novel gene families across ecological guilds.</title>
        <authorList>
            <consortium name="Lawrence Berkeley National Laboratory"/>
            <person name="Harder C.B."/>
            <person name="Miyauchi S."/>
            <person name="Viragh M."/>
            <person name="Kuo A."/>
            <person name="Thoen E."/>
            <person name="Andreopoulos B."/>
            <person name="Lu D."/>
            <person name="Skrede I."/>
            <person name="Drula E."/>
            <person name="Henrissat B."/>
            <person name="Morin E."/>
            <person name="Kohler A."/>
            <person name="Barry K."/>
            <person name="LaButti K."/>
            <person name="Morin E."/>
            <person name="Salamov A."/>
            <person name="Lipzen A."/>
            <person name="Mereny Z."/>
            <person name="Hegedus B."/>
            <person name="Baldrian P."/>
            <person name="Stursova M."/>
            <person name="Weitz H."/>
            <person name="Taylor A."/>
            <person name="Grigoriev I.V."/>
            <person name="Nagy L.G."/>
            <person name="Martin F."/>
            <person name="Kauserud H."/>
        </authorList>
    </citation>
    <scope>NUCLEOTIDE SEQUENCE</scope>
    <source>
        <strain evidence="1">CBHHK182m</strain>
    </source>
</reference>